<dbReference type="HOGENOM" id="CLU_2686668_0_0_6"/>
<dbReference type="EMBL" id="CP007029">
    <property type="protein sequence ID" value="AHE99379.1"/>
    <property type="molecule type" value="Genomic_DNA"/>
</dbReference>
<evidence type="ECO:0000313" key="2">
    <source>
        <dbReference type="EMBL" id="AHE99379.1"/>
    </source>
</evidence>
<evidence type="ECO:0000256" key="1">
    <source>
        <dbReference type="SAM" id="MobiDB-lite"/>
    </source>
</evidence>
<reference evidence="2 3" key="1">
    <citation type="submission" date="2013-12" db="EMBL/GenBank/DDBJ databases">
        <authorList>
            <consortium name="DOE Joint Genome Institute"/>
            <person name="Muyzer G."/>
            <person name="Huntemann M."/>
            <person name="Han J."/>
            <person name="Chen A."/>
            <person name="Kyrpides N."/>
            <person name="Mavromatis K."/>
            <person name="Markowitz V."/>
            <person name="Palaniappan K."/>
            <person name="Ivanova N."/>
            <person name="Schaumberg A."/>
            <person name="Pati A."/>
            <person name="Liolios K."/>
            <person name="Nordberg H.P."/>
            <person name="Cantor M.N."/>
            <person name="Hua S.X."/>
            <person name="Woyke T."/>
        </authorList>
    </citation>
    <scope>NUCLEOTIDE SEQUENCE [LARGE SCALE GENOMIC DNA]</scope>
    <source>
        <strain evidence="2 3">ARh 1</strain>
    </source>
</reference>
<organism evidence="2 3">
    <name type="scientific">Thioalkalivibrio paradoxus ARh 1</name>
    <dbReference type="NCBI Taxonomy" id="713585"/>
    <lineage>
        <taxon>Bacteria</taxon>
        <taxon>Pseudomonadati</taxon>
        <taxon>Pseudomonadota</taxon>
        <taxon>Gammaproteobacteria</taxon>
        <taxon>Chromatiales</taxon>
        <taxon>Ectothiorhodospiraceae</taxon>
        <taxon>Thioalkalivibrio</taxon>
    </lineage>
</organism>
<proteinExistence type="predicted"/>
<protein>
    <submittedName>
        <fullName evidence="2">RNA binding protein</fullName>
    </submittedName>
</protein>
<evidence type="ECO:0000313" key="3">
    <source>
        <dbReference type="Proteomes" id="UP000005289"/>
    </source>
</evidence>
<gene>
    <name evidence="2" type="ORF">THITH_15045</name>
</gene>
<keyword evidence="3" id="KW-1185">Reference proteome</keyword>
<dbReference type="Proteomes" id="UP000005289">
    <property type="component" value="Chromosome"/>
</dbReference>
<accession>W0DLA6</accession>
<feature type="region of interest" description="Disordered" evidence="1">
    <location>
        <begin position="1"/>
        <end position="20"/>
    </location>
</feature>
<feature type="region of interest" description="Disordered" evidence="1">
    <location>
        <begin position="49"/>
        <end position="74"/>
    </location>
</feature>
<dbReference type="KEGG" id="tti:THITH_15045"/>
<dbReference type="AlphaFoldDB" id="W0DLA6"/>
<dbReference type="STRING" id="713585.THITH_15045"/>
<sequence length="74" mass="8147">MTKAEEQKVGGSIDSVSESMDRRMKEIMGQVDPEEYAVDVDAIDKEIDAELSKVKQPGDTEDAKPAQDREGDFG</sequence>
<name>W0DLA6_9GAMM</name>